<dbReference type="Proteomes" id="UP000655588">
    <property type="component" value="Unassembled WGS sequence"/>
</dbReference>
<gene>
    <name evidence="1" type="ORF">E2986_01186</name>
</gene>
<dbReference type="InterPro" id="IPR016181">
    <property type="entry name" value="Acyl_CoA_acyltransferase"/>
</dbReference>
<comment type="caution">
    <text evidence="1">The sequence shown here is derived from an EMBL/GenBank/DDBJ whole genome shotgun (WGS) entry which is preliminary data.</text>
</comment>
<evidence type="ECO:0000313" key="1">
    <source>
        <dbReference type="EMBL" id="KAF3423893.1"/>
    </source>
</evidence>
<proteinExistence type="predicted"/>
<dbReference type="PANTHER" id="PTHR13170:SF16">
    <property type="entry name" value="PROTEIN O-GLCNACASE"/>
    <property type="match status" value="1"/>
</dbReference>
<dbReference type="Gene3D" id="3.40.630.30">
    <property type="match status" value="1"/>
</dbReference>
<protein>
    <recommendedName>
        <fullName evidence="3">N-acetyltransferase domain-containing protein</fullName>
    </recommendedName>
</protein>
<sequence length="271" mass="30209">MQKINCLVTRFVCQNCVLYLGIGFSNGWKETFMSGDQEPWVFRGGLTADLQRLIPVDSGNDLFVYKAPEVPSSKIYTIRPYLASDEDAVYDVCNKICGCVGSSAVADRLVGGFLTLSSELCMVVEDESGIVGYALAALNVKSYYQKLAISWIPELRMKYPLENNMNELPQNVQDAIRYFHSFVVDVPEQLCRQHPSKLLCAVLPSVTDQSVPKRLITCILAALRANGSFGVHTTMSNTDKQSHEFYSKLGFVDLNPAHEEHPGIKTMCRSF</sequence>
<reference evidence="1" key="1">
    <citation type="submission" date="2019-11" db="EMBL/GenBank/DDBJ databases">
        <title>The nuclear and mitochondrial genomes of Frieseomelitta varia - a highly eusocial stingless bee (Meliponini) with a permanently sterile worker caste.</title>
        <authorList>
            <person name="Freitas F.C.P."/>
            <person name="Lourenco A.P."/>
            <person name="Nunes F.M.F."/>
            <person name="Paschoal A.R."/>
            <person name="Abreu F.C.P."/>
            <person name="Barbin F.O."/>
            <person name="Bataglia L."/>
            <person name="Cardoso-Junior C.A.M."/>
            <person name="Cervoni M.S."/>
            <person name="Silva S.R."/>
            <person name="Dalarmi F."/>
            <person name="Del Lama M.A."/>
            <person name="Depintor T.S."/>
            <person name="Ferreira K.M."/>
            <person name="Goria P.S."/>
            <person name="Jaskot M.C."/>
            <person name="Lago D.C."/>
            <person name="Luna-Lucena D."/>
            <person name="Moda L.M."/>
            <person name="Nascimento L."/>
            <person name="Pedrino M."/>
            <person name="Rabico F.O."/>
            <person name="Sanches F.C."/>
            <person name="Santos D.E."/>
            <person name="Santos C.G."/>
            <person name="Vieira J."/>
            <person name="Lopes T.F."/>
            <person name="Barchuk A.R."/>
            <person name="Hartfelder K."/>
            <person name="Simoes Z.L.P."/>
            <person name="Bitondi M.M.G."/>
            <person name="Pinheiro D.G."/>
        </authorList>
    </citation>
    <scope>NUCLEOTIDE SEQUENCE</scope>
    <source>
        <strain evidence="1">USP_RPSP 00005682</strain>
        <tissue evidence="1">Whole individual</tissue>
    </source>
</reference>
<dbReference type="GO" id="GO:0016231">
    <property type="term" value="F:beta-N-acetylglucosaminidase activity"/>
    <property type="evidence" value="ECO:0007669"/>
    <property type="project" value="TreeGrafter"/>
</dbReference>
<evidence type="ECO:0000313" key="2">
    <source>
        <dbReference type="Proteomes" id="UP000655588"/>
    </source>
</evidence>
<accession>A0A833RPD2</accession>
<organism evidence="1 2">
    <name type="scientific">Frieseomelitta varia</name>
    <dbReference type="NCBI Taxonomy" id="561572"/>
    <lineage>
        <taxon>Eukaryota</taxon>
        <taxon>Metazoa</taxon>
        <taxon>Ecdysozoa</taxon>
        <taxon>Arthropoda</taxon>
        <taxon>Hexapoda</taxon>
        <taxon>Insecta</taxon>
        <taxon>Pterygota</taxon>
        <taxon>Neoptera</taxon>
        <taxon>Endopterygota</taxon>
        <taxon>Hymenoptera</taxon>
        <taxon>Apocrita</taxon>
        <taxon>Aculeata</taxon>
        <taxon>Apoidea</taxon>
        <taxon>Anthophila</taxon>
        <taxon>Apidae</taxon>
        <taxon>Frieseomelitta</taxon>
    </lineage>
</organism>
<dbReference type="InterPro" id="IPR051822">
    <property type="entry name" value="Glycosyl_Hydrolase_84"/>
</dbReference>
<dbReference type="GO" id="GO:0009100">
    <property type="term" value="P:glycoprotein metabolic process"/>
    <property type="evidence" value="ECO:0007669"/>
    <property type="project" value="TreeGrafter"/>
</dbReference>
<evidence type="ECO:0008006" key="3">
    <source>
        <dbReference type="Google" id="ProtNLM"/>
    </source>
</evidence>
<name>A0A833RPD2_9HYME</name>
<dbReference type="PANTHER" id="PTHR13170">
    <property type="entry name" value="O-GLCNACASE"/>
    <property type="match status" value="1"/>
</dbReference>
<dbReference type="EMBL" id="WNWW01000524">
    <property type="protein sequence ID" value="KAF3423893.1"/>
    <property type="molecule type" value="Genomic_DNA"/>
</dbReference>
<dbReference type="SUPFAM" id="SSF55729">
    <property type="entry name" value="Acyl-CoA N-acyltransferases (Nat)"/>
    <property type="match status" value="1"/>
</dbReference>
<dbReference type="AlphaFoldDB" id="A0A833RPD2"/>
<dbReference type="Gene3D" id="1.20.58.240">
    <property type="entry name" value="STAT, domain 1"/>
    <property type="match status" value="1"/>
</dbReference>
<keyword evidence="2" id="KW-1185">Reference proteome</keyword>